<dbReference type="Proteomes" id="UP000595426">
    <property type="component" value="Chromosome"/>
</dbReference>
<name>A0A7T7UYB3_9FLAO</name>
<evidence type="ECO:0000313" key="2">
    <source>
        <dbReference type="Proteomes" id="UP000595426"/>
    </source>
</evidence>
<dbReference type="Pfam" id="PF09697">
    <property type="entry name" value="Porph_ging"/>
    <property type="match status" value="1"/>
</dbReference>
<proteinExistence type="predicted"/>
<dbReference type="EMBL" id="CP067018">
    <property type="protein sequence ID" value="QQN58440.1"/>
    <property type="molecule type" value="Genomic_DNA"/>
</dbReference>
<organism evidence="1 2">
    <name type="scientific">Elizabethkingia bruuniana</name>
    <dbReference type="NCBI Taxonomy" id="1756149"/>
    <lineage>
        <taxon>Bacteria</taxon>
        <taxon>Pseudomonadati</taxon>
        <taxon>Bacteroidota</taxon>
        <taxon>Flavobacteriia</taxon>
        <taxon>Flavobacteriales</taxon>
        <taxon>Weeksellaceae</taxon>
        <taxon>Elizabethkingia</taxon>
    </lineage>
</organism>
<dbReference type="InterPro" id="IPR005901">
    <property type="entry name" value="GLPGLI"/>
</dbReference>
<accession>A0A7T7UYB3</accession>
<dbReference type="RefSeq" id="WP_059333760.1">
    <property type="nucleotide sequence ID" value="NZ_CBCSDR010000001.1"/>
</dbReference>
<gene>
    <name evidence="1" type="ORF">I6H88_18750</name>
</gene>
<dbReference type="GeneID" id="93132848"/>
<dbReference type="AlphaFoldDB" id="A0A7T7UYB3"/>
<sequence>MYIKINILIMFFVSSFFGAQNTSIIYELTYKPSTSSDYIKTKTFFLDIIGSESVFRDDFRRHSDSIINYRGSYGLAYSNNYSDQIYIKKDLKKNKITKYIVSPVSLDKFYIDIDAKLNWRLLSDIQKIGSLECQKAETDYGGRHWVAWFTQEIQLSEGPYIFHGLPGLIIQIEDSNHEYVFKLTKTRKFNSDTNFSVQGAKEINWDTFIKIQQDFYIDPYAFVKAGGYKAVQDDGSGGVKKLDFREATLSTQGFIKKNDNQVEKNRIIKYSK</sequence>
<keyword evidence="2" id="KW-1185">Reference proteome</keyword>
<evidence type="ECO:0000313" key="1">
    <source>
        <dbReference type="EMBL" id="QQN58440.1"/>
    </source>
</evidence>
<dbReference type="KEGG" id="egm:AYC65_08030"/>
<reference evidence="1 2" key="1">
    <citation type="submission" date="2020-12" db="EMBL/GenBank/DDBJ databases">
        <title>FDA dAtabase for Regulatory Grade micrObial Sequences (FDA-ARGOS): Supporting development and validation of Infectious Disease Dx tests.</title>
        <authorList>
            <person name="Kerrigan L."/>
            <person name="Long C."/>
            <person name="Tallon L."/>
            <person name="Sadzewicz L."/>
            <person name="Zhao X."/>
            <person name="Boylan J."/>
            <person name="Ott S."/>
            <person name="Bowen H."/>
            <person name="Vavikolanu K."/>
            <person name="Mehta A."/>
            <person name="Aluvathingal J."/>
            <person name="Nadendla S."/>
            <person name="Yan Y."/>
            <person name="Sichtig H."/>
        </authorList>
    </citation>
    <scope>NUCLEOTIDE SEQUENCE [LARGE SCALE GENOMIC DNA]</scope>
    <source>
        <strain evidence="1 2">FDAARGOS_1031</strain>
    </source>
</reference>
<dbReference type="NCBIfam" id="TIGR01200">
    <property type="entry name" value="GLPGLI"/>
    <property type="match status" value="1"/>
</dbReference>
<protein>
    <submittedName>
        <fullName evidence="1">GLPGLI family protein</fullName>
    </submittedName>
</protein>
<dbReference type="OrthoDB" id="1440774at2"/>